<protein>
    <submittedName>
        <fullName evidence="1">Uncharacterized protein</fullName>
    </submittedName>
</protein>
<reference evidence="1" key="1">
    <citation type="submission" date="2014-09" db="EMBL/GenBank/DDBJ databases">
        <authorList>
            <person name="Magalhaes I.L.F."/>
            <person name="Oliveira U."/>
            <person name="Santos F.R."/>
            <person name="Vidigal T.H.D.A."/>
            <person name="Brescovit A.D."/>
            <person name="Santos A.J."/>
        </authorList>
    </citation>
    <scope>NUCLEOTIDE SEQUENCE</scope>
    <source>
        <tissue evidence="1">Shoot tissue taken approximately 20 cm above the soil surface</tissue>
    </source>
</reference>
<name>A0A0A9HL60_ARUDO</name>
<accession>A0A0A9HL60</accession>
<proteinExistence type="predicted"/>
<reference evidence="1" key="2">
    <citation type="journal article" date="2015" name="Data Brief">
        <title>Shoot transcriptome of the giant reed, Arundo donax.</title>
        <authorList>
            <person name="Barrero R.A."/>
            <person name="Guerrero F.D."/>
            <person name="Moolhuijzen P."/>
            <person name="Goolsby J.A."/>
            <person name="Tidwell J."/>
            <person name="Bellgard S.E."/>
            <person name="Bellgard M.I."/>
        </authorList>
    </citation>
    <scope>NUCLEOTIDE SEQUENCE</scope>
    <source>
        <tissue evidence="1">Shoot tissue taken approximately 20 cm above the soil surface</tissue>
    </source>
</reference>
<dbReference type="AlphaFoldDB" id="A0A0A9HL60"/>
<evidence type="ECO:0000313" key="1">
    <source>
        <dbReference type="EMBL" id="JAE33588.1"/>
    </source>
</evidence>
<dbReference type="EMBL" id="GBRH01164308">
    <property type="protein sequence ID" value="JAE33588.1"/>
    <property type="molecule type" value="Transcribed_RNA"/>
</dbReference>
<organism evidence="1">
    <name type="scientific">Arundo donax</name>
    <name type="common">Giant reed</name>
    <name type="synonym">Donax arundinaceus</name>
    <dbReference type="NCBI Taxonomy" id="35708"/>
    <lineage>
        <taxon>Eukaryota</taxon>
        <taxon>Viridiplantae</taxon>
        <taxon>Streptophyta</taxon>
        <taxon>Embryophyta</taxon>
        <taxon>Tracheophyta</taxon>
        <taxon>Spermatophyta</taxon>
        <taxon>Magnoliopsida</taxon>
        <taxon>Liliopsida</taxon>
        <taxon>Poales</taxon>
        <taxon>Poaceae</taxon>
        <taxon>PACMAD clade</taxon>
        <taxon>Arundinoideae</taxon>
        <taxon>Arundineae</taxon>
        <taxon>Arundo</taxon>
    </lineage>
</organism>
<sequence>MIEVNIFYQKRTLCISVARGASWSSELEICVCFIDNLTVDGDFGHVVLVEVSLSWSRVDARRYGLTIVLAISRFRNDIWM</sequence>